<keyword evidence="1" id="KW-0812">Transmembrane</keyword>
<evidence type="ECO:0000313" key="3">
    <source>
        <dbReference type="Proteomes" id="UP001198190"/>
    </source>
</evidence>
<evidence type="ECO:0000313" key="2">
    <source>
        <dbReference type="EMBL" id="MCB6828834.1"/>
    </source>
</evidence>
<gene>
    <name evidence="2" type="ORF">LIY65_09030</name>
</gene>
<name>A0AAW4U7R8_9FIRM</name>
<evidence type="ECO:0008006" key="4">
    <source>
        <dbReference type="Google" id="ProtNLM"/>
    </source>
</evidence>
<dbReference type="RefSeq" id="WP_193526431.1">
    <property type="nucleotide sequence ID" value="NZ_CAUGFQ010000017.1"/>
</dbReference>
<reference evidence="2" key="1">
    <citation type="submission" date="2021-10" db="EMBL/GenBank/DDBJ databases">
        <title>Collection of gut derived symbiotic bacterial strains cultured from healthy donors.</title>
        <authorList>
            <person name="Lin H."/>
            <person name="Littmann E."/>
            <person name="Claire K."/>
            <person name="Pamer E."/>
        </authorList>
    </citation>
    <scope>NUCLEOTIDE SEQUENCE</scope>
    <source>
        <strain evidence="2">MSK.7.16</strain>
    </source>
</reference>
<dbReference type="EMBL" id="JAJCGD010000026">
    <property type="protein sequence ID" value="MCB6828834.1"/>
    <property type="molecule type" value="Genomic_DNA"/>
</dbReference>
<dbReference type="Gene3D" id="3.30.700.10">
    <property type="entry name" value="Glycoprotein, Type 4 Pilin"/>
    <property type="match status" value="1"/>
</dbReference>
<comment type="caution">
    <text evidence="2">The sequence shown here is derived from an EMBL/GenBank/DDBJ whole genome shotgun (WGS) entry which is preliminary data.</text>
</comment>
<dbReference type="AlphaFoldDB" id="A0AAW4U7R8"/>
<dbReference type="Proteomes" id="UP001198190">
    <property type="component" value="Unassembled WGS sequence"/>
</dbReference>
<dbReference type="SUPFAM" id="SSF54523">
    <property type="entry name" value="Pili subunits"/>
    <property type="match status" value="1"/>
</dbReference>
<accession>A0AAW4U7R8</accession>
<feature type="transmembrane region" description="Helical" evidence="1">
    <location>
        <begin position="31"/>
        <end position="49"/>
    </location>
</feature>
<keyword evidence="1" id="KW-0472">Membrane</keyword>
<proteinExistence type="predicted"/>
<evidence type="ECO:0000256" key="1">
    <source>
        <dbReference type="SAM" id="Phobius"/>
    </source>
</evidence>
<keyword evidence="1" id="KW-1133">Transmembrane helix</keyword>
<organism evidence="2 3">
    <name type="scientific">Megamonas funiformis</name>
    <dbReference type="NCBI Taxonomy" id="437897"/>
    <lineage>
        <taxon>Bacteria</taxon>
        <taxon>Bacillati</taxon>
        <taxon>Bacillota</taxon>
        <taxon>Negativicutes</taxon>
        <taxon>Selenomonadales</taxon>
        <taxon>Selenomonadaceae</taxon>
        <taxon>Megamonas</taxon>
    </lineage>
</organism>
<sequence>MQAISILKLNNMAKKYQVSRKNNILKRKGSLLLDIVIGIVLMMIIYYVATVSYPEYRNNANRSQALEDLRTIKQAVISYQGLSKVTPSSITMEDLQEGLSATESLDGTTHEALLKEAKTDPWGGEYVITIDASGAGTISTSAAVSGGGLDNEITIDF</sequence>
<dbReference type="InterPro" id="IPR045584">
    <property type="entry name" value="Pilin-like"/>
</dbReference>
<protein>
    <recommendedName>
        <fullName evidence="4">Type II secretion system protein GspG C-terminal domain-containing protein</fullName>
    </recommendedName>
</protein>